<dbReference type="EMBL" id="HBGE01084911">
    <property type="protein sequence ID" value="CAD9173833.1"/>
    <property type="molecule type" value="Transcribed_RNA"/>
</dbReference>
<protein>
    <submittedName>
        <fullName evidence="2">Uncharacterized protein</fullName>
    </submittedName>
</protein>
<accession>A0A7S1WKZ0</accession>
<evidence type="ECO:0000313" key="2">
    <source>
        <dbReference type="EMBL" id="CAD9173833.1"/>
    </source>
</evidence>
<proteinExistence type="predicted"/>
<dbReference type="AlphaFoldDB" id="A0A7S1WKZ0"/>
<evidence type="ECO:0000256" key="1">
    <source>
        <dbReference type="SAM" id="MobiDB-lite"/>
    </source>
</evidence>
<reference evidence="2" key="1">
    <citation type="submission" date="2021-01" db="EMBL/GenBank/DDBJ databases">
        <authorList>
            <person name="Corre E."/>
            <person name="Pelletier E."/>
            <person name="Niang G."/>
            <person name="Scheremetjew M."/>
            <person name="Finn R."/>
            <person name="Kale V."/>
            <person name="Holt S."/>
            <person name="Cochrane G."/>
            <person name="Meng A."/>
            <person name="Brown T."/>
            <person name="Cohen L."/>
        </authorList>
    </citation>
    <scope>NUCLEOTIDE SEQUENCE</scope>
    <source>
        <strain evidence="2">OF101</strain>
    </source>
</reference>
<name>A0A7S1WKZ0_ALECA</name>
<gene>
    <name evidence="2" type="ORF">ACAT0790_LOCUS50602</name>
</gene>
<sequence>MPAVAGAGHAPLEEALFEEARSARRARLETLDELRELLATVCEGADAAQRTVGADVENPQTAVEAFARVRLLRRQHASLLQDLQRLRAGEGCDLGRLNGQRLQELEAERERTADLERRLAAERANSANLLAKWKKLAPPSQRSSDAEPHTSRGEPLLPPTARTARTAILSKVHRALNELRDARDELAASERFGYP</sequence>
<feature type="region of interest" description="Disordered" evidence="1">
    <location>
        <begin position="131"/>
        <end position="165"/>
    </location>
</feature>
<organism evidence="2">
    <name type="scientific">Alexandrium catenella</name>
    <name type="common">Red tide dinoflagellate</name>
    <name type="synonym">Gonyaulax catenella</name>
    <dbReference type="NCBI Taxonomy" id="2925"/>
    <lineage>
        <taxon>Eukaryota</taxon>
        <taxon>Sar</taxon>
        <taxon>Alveolata</taxon>
        <taxon>Dinophyceae</taxon>
        <taxon>Gonyaulacales</taxon>
        <taxon>Pyrocystaceae</taxon>
        <taxon>Alexandrium</taxon>
    </lineage>
</organism>